<feature type="transmembrane region" description="Helical" evidence="7">
    <location>
        <begin position="238"/>
        <end position="258"/>
    </location>
</feature>
<comment type="caution">
    <text evidence="9">The sequence shown here is derived from an EMBL/GenBank/DDBJ whole genome shotgun (WGS) entry which is preliminary data.</text>
</comment>
<evidence type="ECO:0000256" key="6">
    <source>
        <dbReference type="ARBA" id="ARBA00023136"/>
    </source>
</evidence>
<dbReference type="PANTHER" id="PTHR48090:SF1">
    <property type="entry name" value="PROPHAGE BACTOPRENOL GLUCOSYL TRANSFERASE HOMOLOG"/>
    <property type="match status" value="1"/>
</dbReference>
<evidence type="ECO:0000313" key="9">
    <source>
        <dbReference type="EMBL" id="REE91622.1"/>
    </source>
</evidence>
<evidence type="ECO:0000256" key="2">
    <source>
        <dbReference type="ARBA" id="ARBA00022676"/>
    </source>
</evidence>
<dbReference type="InterPro" id="IPR050256">
    <property type="entry name" value="Glycosyltransferase_2"/>
</dbReference>
<keyword evidence="2" id="KW-0328">Glycosyltransferase</keyword>
<dbReference type="SUPFAM" id="SSF53448">
    <property type="entry name" value="Nucleotide-diphospho-sugar transferases"/>
    <property type="match status" value="1"/>
</dbReference>
<evidence type="ECO:0000256" key="3">
    <source>
        <dbReference type="ARBA" id="ARBA00022679"/>
    </source>
</evidence>
<comment type="subcellular location">
    <subcellularLocation>
        <location evidence="1">Membrane</location>
        <topology evidence="1">Multi-pass membrane protein</topology>
    </subcellularLocation>
</comment>
<dbReference type="PANTHER" id="PTHR48090">
    <property type="entry name" value="UNDECAPRENYL-PHOSPHATE 4-DEOXY-4-FORMAMIDO-L-ARABINOSE TRANSFERASE-RELATED"/>
    <property type="match status" value="1"/>
</dbReference>
<dbReference type="Gene3D" id="3.90.550.10">
    <property type="entry name" value="Spore Coat Polysaccharide Biosynthesis Protein SpsA, Chain A"/>
    <property type="match status" value="1"/>
</dbReference>
<dbReference type="OrthoDB" id="9807778at2"/>
<keyword evidence="3 9" id="KW-0808">Transferase</keyword>
<dbReference type="RefSeq" id="WP_116187961.1">
    <property type="nucleotide sequence ID" value="NZ_QTTN01000004.1"/>
</dbReference>
<sequence>MNKPALAIVVPCYNERDVLHETAKQLKEVLNALISEGLISPNSKIVFVDDGSRDETWRLIEEEKSGSEHISGVKLSRNFGHQGALLAGIHSAKLWYDCIITIDADLQDDIHVIRDFIIQYQNGAEIVYGVRKSRSTDSFFKRATAQAYYKFMRKLGIDLIYNHADFRLMSKRAVRVLEDFEERNMFLRGIVPMLGFKSEVVYYDRKERFAGETKYPLKKMMAFAFNGLTSFSIVPIRIVSLIGVLSFCLSFLTGVYAVVQKLLGHTESGWTSIIISVWIIGGLMLMSVGLIGEYIGKIYWETKRRPAYIIETDLTDDDQES</sequence>
<keyword evidence="10" id="KW-1185">Reference proteome</keyword>
<feature type="domain" description="Glycosyltransferase 2-like" evidence="8">
    <location>
        <begin position="8"/>
        <end position="175"/>
    </location>
</feature>
<keyword evidence="4 7" id="KW-0812">Transmembrane</keyword>
<evidence type="ECO:0000256" key="1">
    <source>
        <dbReference type="ARBA" id="ARBA00004141"/>
    </source>
</evidence>
<dbReference type="Pfam" id="PF00535">
    <property type="entry name" value="Glycos_transf_2"/>
    <property type="match status" value="1"/>
</dbReference>
<organism evidence="9 10">
    <name type="scientific">Paenibacillus taihuensis</name>
    <dbReference type="NCBI Taxonomy" id="1156355"/>
    <lineage>
        <taxon>Bacteria</taxon>
        <taxon>Bacillati</taxon>
        <taxon>Bacillota</taxon>
        <taxon>Bacilli</taxon>
        <taxon>Bacillales</taxon>
        <taxon>Paenibacillaceae</taxon>
        <taxon>Paenibacillus</taxon>
    </lineage>
</organism>
<dbReference type="GO" id="GO:0016757">
    <property type="term" value="F:glycosyltransferase activity"/>
    <property type="evidence" value="ECO:0007669"/>
    <property type="project" value="UniProtKB-KW"/>
</dbReference>
<dbReference type="EMBL" id="QTTN01000004">
    <property type="protein sequence ID" value="REE91622.1"/>
    <property type="molecule type" value="Genomic_DNA"/>
</dbReference>
<keyword evidence="5 7" id="KW-1133">Transmembrane helix</keyword>
<gene>
    <name evidence="9" type="ORF">A8990_104130</name>
</gene>
<evidence type="ECO:0000256" key="4">
    <source>
        <dbReference type="ARBA" id="ARBA00022692"/>
    </source>
</evidence>
<accession>A0A3D9SDE5</accession>
<dbReference type="GO" id="GO:0005886">
    <property type="term" value="C:plasma membrane"/>
    <property type="evidence" value="ECO:0007669"/>
    <property type="project" value="TreeGrafter"/>
</dbReference>
<dbReference type="CDD" id="cd04187">
    <property type="entry name" value="DPM1_like_bac"/>
    <property type="match status" value="1"/>
</dbReference>
<feature type="transmembrane region" description="Helical" evidence="7">
    <location>
        <begin position="270"/>
        <end position="295"/>
    </location>
</feature>
<evidence type="ECO:0000313" key="10">
    <source>
        <dbReference type="Proteomes" id="UP000256304"/>
    </source>
</evidence>
<protein>
    <submittedName>
        <fullName evidence="9">Glycosyltransferase involved in cell wall biosynthesis</fullName>
    </submittedName>
</protein>
<dbReference type="InterPro" id="IPR001173">
    <property type="entry name" value="Glyco_trans_2-like"/>
</dbReference>
<reference evidence="9 10" key="1">
    <citation type="submission" date="2018-08" db="EMBL/GenBank/DDBJ databases">
        <title>Genomic Encyclopedia of Type Strains, Phase III (KMG-III): the genomes of soil and plant-associated and newly described type strains.</title>
        <authorList>
            <person name="Whitman W."/>
        </authorList>
    </citation>
    <scope>NUCLEOTIDE SEQUENCE [LARGE SCALE GENOMIC DNA]</scope>
    <source>
        <strain evidence="9 10">CGMCC 1.10966</strain>
    </source>
</reference>
<dbReference type="Proteomes" id="UP000256304">
    <property type="component" value="Unassembled WGS sequence"/>
</dbReference>
<proteinExistence type="predicted"/>
<evidence type="ECO:0000256" key="7">
    <source>
        <dbReference type="SAM" id="Phobius"/>
    </source>
</evidence>
<evidence type="ECO:0000256" key="5">
    <source>
        <dbReference type="ARBA" id="ARBA00022989"/>
    </source>
</evidence>
<name>A0A3D9SDE5_9BACL</name>
<dbReference type="AlphaFoldDB" id="A0A3D9SDE5"/>
<evidence type="ECO:0000259" key="8">
    <source>
        <dbReference type="Pfam" id="PF00535"/>
    </source>
</evidence>
<keyword evidence="6 7" id="KW-0472">Membrane</keyword>
<dbReference type="InterPro" id="IPR029044">
    <property type="entry name" value="Nucleotide-diphossugar_trans"/>
</dbReference>